<dbReference type="OrthoDB" id="1435261at2"/>
<keyword evidence="1" id="KW-0732">Signal</keyword>
<reference evidence="3 4" key="1">
    <citation type="submission" date="2019-08" db="EMBL/GenBank/DDBJ databases">
        <title>Genomes of Subsaximicrobium wynnwilliamsii strains.</title>
        <authorList>
            <person name="Bowman J.P."/>
        </authorList>
    </citation>
    <scope>NUCLEOTIDE SEQUENCE [LARGE SCALE GENOMIC DNA]</scope>
    <source>
        <strain evidence="3 4">2-80-2</strain>
    </source>
</reference>
<dbReference type="AlphaFoldDB" id="A0A5C6ZHF4"/>
<feature type="chain" id="PRO_5022875350" evidence="1">
    <location>
        <begin position="20"/>
        <end position="140"/>
    </location>
</feature>
<keyword evidence="4" id="KW-1185">Reference proteome</keyword>
<dbReference type="PROSITE" id="PS51257">
    <property type="entry name" value="PROKAR_LIPOPROTEIN"/>
    <property type="match status" value="1"/>
</dbReference>
<protein>
    <submittedName>
        <fullName evidence="3">Lipocalin family protein</fullName>
    </submittedName>
</protein>
<dbReference type="EMBL" id="VORO01000012">
    <property type="protein sequence ID" value="TXD88619.1"/>
    <property type="molecule type" value="Genomic_DNA"/>
</dbReference>
<gene>
    <name evidence="3" type="ORF">ESY86_11645</name>
</gene>
<dbReference type="InterPro" id="IPR024311">
    <property type="entry name" value="Lipocalin-like"/>
</dbReference>
<sequence>MKKLILLLTAVTLTFTSCSSDDDNPPIQEVEEDAFVGVWSLSKALLNDNELPIDDCDVQSNFTIKSNGTFVESSYTTTAAGTCESDFADAGTWENLGNNTYKLKYDADEDGDTYQEDVAVNTESFSIFYDDPYIYVFTKN</sequence>
<evidence type="ECO:0000256" key="1">
    <source>
        <dbReference type="SAM" id="SignalP"/>
    </source>
</evidence>
<feature type="signal peptide" evidence="1">
    <location>
        <begin position="1"/>
        <end position="19"/>
    </location>
</feature>
<evidence type="ECO:0000313" key="4">
    <source>
        <dbReference type="Proteomes" id="UP000321578"/>
    </source>
</evidence>
<evidence type="ECO:0000259" key="2">
    <source>
        <dbReference type="Pfam" id="PF13648"/>
    </source>
</evidence>
<name>A0A5C6ZHF4_9FLAO</name>
<dbReference type="Pfam" id="PF13648">
    <property type="entry name" value="Lipocalin_4"/>
    <property type="match status" value="1"/>
</dbReference>
<proteinExistence type="predicted"/>
<evidence type="ECO:0000313" key="3">
    <source>
        <dbReference type="EMBL" id="TXD88619.1"/>
    </source>
</evidence>
<feature type="domain" description="Lipocalin-like" evidence="2">
    <location>
        <begin position="36"/>
        <end position="114"/>
    </location>
</feature>
<accession>A0A5C6ZHF4</accession>
<dbReference type="RefSeq" id="WP_147086761.1">
    <property type="nucleotide sequence ID" value="NZ_VORM01000011.1"/>
</dbReference>
<organism evidence="3 4">
    <name type="scientific">Subsaximicrobium wynnwilliamsii</name>
    <dbReference type="NCBI Taxonomy" id="291179"/>
    <lineage>
        <taxon>Bacteria</taxon>
        <taxon>Pseudomonadati</taxon>
        <taxon>Bacteroidota</taxon>
        <taxon>Flavobacteriia</taxon>
        <taxon>Flavobacteriales</taxon>
        <taxon>Flavobacteriaceae</taxon>
        <taxon>Subsaximicrobium</taxon>
    </lineage>
</organism>
<dbReference type="Proteomes" id="UP000321578">
    <property type="component" value="Unassembled WGS sequence"/>
</dbReference>
<comment type="caution">
    <text evidence="3">The sequence shown here is derived from an EMBL/GenBank/DDBJ whole genome shotgun (WGS) entry which is preliminary data.</text>
</comment>